<accession>A0ABR1F2N1</accession>
<comment type="caution">
    <text evidence="2">The sequence shown here is derived from an EMBL/GenBank/DDBJ whole genome shotgun (WGS) entry which is preliminary data.</text>
</comment>
<sequence>MMGTKVWGQHLLVRFIVAIVAINIVMFALVSCKGVQMRRMPVSSTSMEPISSVSESSSAQQAQQVQQQQQFSVAPYGDLPNGESRRVYVVNTSERHIDSVLAVIRVLTDLRDVDMTIFTSSSNSILSSIATVIMEKVYPYRTLPDLVDSDPAPDLILLTSCLEDTRVLQESLREMLREGSKVMCLVHEAHQWDVRTAGVNRNPMVKRSVKFMIPWMRERKWGLVTMSRRVRRYVKENFPTYLGTGDSISYDSSLLFPVFESPTSLLYINTKCPGAVLVGQPEERRRDVSQPRLDAPSEEIHPVAAISIARCDSYGKTGLVNSDRCNTCGEGGVREADLDLQAYYATIERAVVVVPLITARKYTESEAAGAISASVITGTPALITKKMLEAYDYLPLSGVWIKKSYETDAEAIARIFNYGEQEWIARRRNLLATREDLIDRNMGVFEQILGVDRRIESEV</sequence>
<dbReference type="RefSeq" id="XP_064767098.1">
    <property type="nucleotide sequence ID" value="XM_064910115.1"/>
</dbReference>
<evidence type="ECO:0000313" key="3">
    <source>
        <dbReference type="Proteomes" id="UP001498771"/>
    </source>
</evidence>
<gene>
    <name evidence="2" type="ORF">BZA70DRAFT_199720</name>
</gene>
<evidence type="ECO:0000313" key="2">
    <source>
        <dbReference type="EMBL" id="KAK7204065.1"/>
    </source>
</evidence>
<name>A0ABR1F2N1_9ASCO</name>
<dbReference type="Proteomes" id="UP001498771">
    <property type="component" value="Unassembled WGS sequence"/>
</dbReference>
<keyword evidence="1" id="KW-1133">Transmembrane helix</keyword>
<dbReference type="GeneID" id="90035627"/>
<keyword evidence="3" id="KW-1185">Reference proteome</keyword>
<organism evidence="2 3">
    <name type="scientific">Myxozyma melibiosi</name>
    <dbReference type="NCBI Taxonomy" id="54550"/>
    <lineage>
        <taxon>Eukaryota</taxon>
        <taxon>Fungi</taxon>
        <taxon>Dikarya</taxon>
        <taxon>Ascomycota</taxon>
        <taxon>Saccharomycotina</taxon>
        <taxon>Lipomycetes</taxon>
        <taxon>Lipomycetales</taxon>
        <taxon>Lipomycetaceae</taxon>
        <taxon>Myxozyma</taxon>
    </lineage>
</organism>
<evidence type="ECO:0000256" key="1">
    <source>
        <dbReference type="SAM" id="Phobius"/>
    </source>
</evidence>
<keyword evidence="1" id="KW-0812">Transmembrane</keyword>
<feature type="transmembrane region" description="Helical" evidence="1">
    <location>
        <begin position="12"/>
        <end position="30"/>
    </location>
</feature>
<dbReference type="PROSITE" id="PS51257">
    <property type="entry name" value="PROKAR_LIPOPROTEIN"/>
    <property type="match status" value="1"/>
</dbReference>
<keyword evidence="1" id="KW-0472">Membrane</keyword>
<dbReference type="EMBL" id="JBBJBU010000009">
    <property type="protein sequence ID" value="KAK7204065.1"/>
    <property type="molecule type" value="Genomic_DNA"/>
</dbReference>
<proteinExistence type="predicted"/>
<reference evidence="2 3" key="1">
    <citation type="submission" date="2024-03" db="EMBL/GenBank/DDBJ databases">
        <title>Genome-scale model development and genomic sequencing of the oleaginous clade Lipomyces.</title>
        <authorList>
            <consortium name="Lawrence Berkeley National Laboratory"/>
            <person name="Czajka J.J."/>
            <person name="Han Y."/>
            <person name="Kim J."/>
            <person name="Mondo S.J."/>
            <person name="Hofstad B.A."/>
            <person name="Robles A."/>
            <person name="Haridas S."/>
            <person name="Riley R."/>
            <person name="LaButti K."/>
            <person name="Pangilinan J."/>
            <person name="Andreopoulos W."/>
            <person name="Lipzen A."/>
            <person name="Yan J."/>
            <person name="Wang M."/>
            <person name="Ng V."/>
            <person name="Grigoriev I.V."/>
            <person name="Spatafora J.W."/>
            <person name="Magnuson J.K."/>
            <person name="Baker S.E."/>
            <person name="Pomraning K.R."/>
        </authorList>
    </citation>
    <scope>NUCLEOTIDE SEQUENCE [LARGE SCALE GENOMIC DNA]</scope>
    <source>
        <strain evidence="2 3">Phaff 52-87</strain>
    </source>
</reference>
<protein>
    <submittedName>
        <fullName evidence="2">Uncharacterized protein</fullName>
    </submittedName>
</protein>